<dbReference type="Pfam" id="PF00884">
    <property type="entry name" value="Sulfatase"/>
    <property type="match status" value="1"/>
</dbReference>
<dbReference type="Gene3D" id="3.40.720.10">
    <property type="entry name" value="Alkaline Phosphatase, subunit A"/>
    <property type="match status" value="1"/>
</dbReference>
<comment type="caution">
    <text evidence="6">The sequence shown here is derived from an EMBL/GenBank/DDBJ whole genome shotgun (WGS) entry which is preliminary data.</text>
</comment>
<dbReference type="Proteomes" id="UP000473905">
    <property type="component" value="Unassembled WGS sequence"/>
</dbReference>
<dbReference type="InterPro" id="IPR000917">
    <property type="entry name" value="Sulfatase_N"/>
</dbReference>
<dbReference type="PANTHER" id="PTHR45953:SF1">
    <property type="entry name" value="IDURONATE 2-SULFATASE"/>
    <property type="match status" value="1"/>
</dbReference>
<proteinExistence type="inferred from homology"/>
<evidence type="ECO:0000313" key="6">
    <source>
        <dbReference type="EMBL" id="KAA4089017.1"/>
    </source>
</evidence>
<evidence type="ECO:0000256" key="4">
    <source>
        <dbReference type="PIRSR" id="PIRSR600917-52"/>
    </source>
</evidence>
<keyword evidence="7" id="KW-1185">Reference proteome</keyword>
<protein>
    <submittedName>
        <fullName evidence="6">Sulfatase-like hydrolase/transferase</fullName>
    </submittedName>
</protein>
<evidence type="ECO:0000256" key="1">
    <source>
        <dbReference type="ARBA" id="ARBA00008779"/>
    </source>
</evidence>
<dbReference type="SUPFAM" id="SSF53649">
    <property type="entry name" value="Alkaline phosphatase-like"/>
    <property type="match status" value="1"/>
</dbReference>
<dbReference type="GO" id="GO:0016740">
    <property type="term" value="F:transferase activity"/>
    <property type="evidence" value="ECO:0007669"/>
    <property type="project" value="UniProtKB-KW"/>
</dbReference>
<keyword evidence="3 6" id="KW-0378">Hydrolase</keyword>
<feature type="domain" description="Sulfatase N-terminal" evidence="5">
    <location>
        <begin position="47"/>
        <end position="436"/>
    </location>
</feature>
<evidence type="ECO:0000313" key="7">
    <source>
        <dbReference type="Proteomes" id="UP000473905"/>
    </source>
</evidence>
<feature type="modified residue" description="3-oxoalanine (Ser)" evidence="4">
    <location>
        <position position="93"/>
    </location>
</feature>
<dbReference type="GO" id="GO:0008484">
    <property type="term" value="F:sulfuric ester hydrolase activity"/>
    <property type="evidence" value="ECO:0007669"/>
    <property type="project" value="TreeGrafter"/>
</dbReference>
<comment type="similarity">
    <text evidence="1">Belongs to the sulfatase family.</text>
</comment>
<dbReference type="PROSITE" id="PS00523">
    <property type="entry name" value="SULFATASE_1"/>
    <property type="match status" value="1"/>
</dbReference>
<dbReference type="PANTHER" id="PTHR45953">
    <property type="entry name" value="IDURONATE 2-SULFATASE"/>
    <property type="match status" value="1"/>
</dbReference>
<comment type="PTM">
    <text evidence="4">The conversion to 3-oxoalanine (also known as C-formylglycine, FGly), of a serine or cysteine residue in prokaryotes and of a cysteine residue in eukaryotes, is critical for catalytic activity.</text>
</comment>
<dbReference type="GO" id="GO:0005737">
    <property type="term" value="C:cytoplasm"/>
    <property type="evidence" value="ECO:0007669"/>
    <property type="project" value="TreeGrafter"/>
</dbReference>
<organism evidence="6 7">
    <name type="scientific">Bacteroides ovatus</name>
    <dbReference type="NCBI Taxonomy" id="28116"/>
    <lineage>
        <taxon>Bacteria</taxon>
        <taxon>Pseudomonadati</taxon>
        <taxon>Bacteroidota</taxon>
        <taxon>Bacteroidia</taxon>
        <taxon>Bacteroidales</taxon>
        <taxon>Bacteroidaceae</taxon>
        <taxon>Bacteroides</taxon>
    </lineage>
</organism>
<dbReference type="InterPro" id="IPR024607">
    <property type="entry name" value="Sulfatase_CS"/>
</dbReference>
<evidence type="ECO:0000256" key="3">
    <source>
        <dbReference type="ARBA" id="ARBA00022801"/>
    </source>
</evidence>
<evidence type="ECO:0000256" key="2">
    <source>
        <dbReference type="ARBA" id="ARBA00022723"/>
    </source>
</evidence>
<reference evidence="6 7" key="1">
    <citation type="journal article" date="2019" name="Nat. Med.">
        <title>A library of human gut bacterial isolates paired with longitudinal multiomics data enables mechanistic microbiome research.</title>
        <authorList>
            <person name="Poyet M."/>
            <person name="Groussin M."/>
            <person name="Gibbons S.M."/>
            <person name="Avila-Pacheco J."/>
            <person name="Jiang X."/>
            <person name="Kearney S.M."/>
            <person name="Perrotta A.R."/>
            <person name="Berdy B."/>
            <person name="Zhao S."/>
            <person name="Lieberman T.D."/>
            <person name="Swanson P.K."/>
            <person name="Smith M."/>
            <person name="Roesemann S."/>
            <person name="Alexander J.E."/>
            <person name="Rich S.A."/>
            <person name="Livny J."/>
            <person name="Vlamakis H."/>
            <person name="Clish C."/>
            <person name="Bullock K."/>
            <person name="Deik A."/>
            <person name="Scott J."/>
            <person name="Pierce K.A."/>
            <person name="Xavier R.J."/>
            <person name="Alm E.J."/>
        </authorList>
    </citation>
    <scope>NUCLEOTIDE SEQUENCE [LARGE SCALE GENOMIC DNA]</scope>
    <source>
        <strain evidence="6 7">BIOML-A134</strain>
    </source>
</reference>
<dbReference type="EMBL" id="VWKB01000063">
    <property type="protein sequence ID" value="KAA4089017.1"/>
    <property type="molecule type" value="Genomic_DNA"/>
</dbReference>
<sequence length="546" mass="62814">MDSKFYFISVFLTIPQLLISQDICLQNEYNKLFGAKPDSKESTDSMNVLLITSDQHHWMAVGYNNPKCKTPNLDRLAKYGVVFDRAYTTNPTSTPARASIITGMYPSQHGAYALGTKLMENVPCLGDYLNDEGYQTALVGKAHFQPLKATAEYPSAEAYPLVHDLEFWEKFNGPFYGFNHVELTRNHGDEGHVGQHYALWLEDKVGDKWKEWFCKPLGKKDKKEFGEWSIPERYHMNAWITERCNSLIDDYIKEDKRFFIWASFFDPHPPYLLPEPWASMYNPDDMDIPESYGDDVSDMPLHYRMTRDPKLDKHIYDEGAQSFHVHGVGSRVIPKDRVKVSKAYYYGMISMMDYYIGKILDKLEQENLLNKTLIIFTTDHGNFIGEHGLGAKGVFDYEDGVKIPFIASCPGVIPEGRRTNALVSLADIAPTVLDFLKIKIPSTMTGVSQLNVMKGTADKVREHVFIENHFQMTKFYFKTYVNGRYKLSVDMNSNEGELFDLENDPNEMENLWDNPNYKDIKRELLLEFIQKSMKTEPVVMPRIAVA</sequence>
<gene>
    <name evidence="6" type="ORF">F3D66_28700</name>
</gene>
<dbReference type="InterPro" id="IPR017850">
    <property type="entry name" value="Alkaline_phosphatase_core_sf"/>
</dbReference>
<keyword evidence="2" id="KW-0479">Metal-binding</keyword>
<evidence type="ECO:0000259" key="5">
    <source>
        <dbReference type="Pfam" id="PF00884"/>
    </source>
</evidence>
<name>A0A5M5DTU6_BACOV</name>
<dbReference type="GO" id="GO:0046872">
    <property type="term" value="F:metal ion binding"/>
    <property type="evidence" value="ECO:0007669"/>
    <property type="project" value="UniProtKB-KW"/>
</dbReference>
<keyword evidence="6" id="KW-0808">Transferase</keyword>
<dbReference type="AlphaFoldDB" id="A0A5M5DTU6"/>
<accession>A0A5M5DTU6</accession>